<proteinExistence type="predicted"/>
<comment type="caution">
    <text evidence="2">The sequence shown here is derived from an EMBL/GenBank/DDBJ whole genome shotgun (WGS) entry which is preliminary data.</text>
</comment>
<dbReference type="Pfam" id="PF00990">
    <property type="entry name" value="GGDEF"/>
    <property type="match status" value="1"/>
</dbReference>
<feature type="domain" description="GGDEF" evidence="1">
    <location>
        <begin position="1"/>
        <end position="94"/>
    </location>
</feature>
<dbReference type="Gene3D" id="3.30.70.270">
    <property type="match status" value="1"/>
</dbReference>
<dbReference type="InterPro" id="IPR000160">
    <property type="entry name" value="GGDEF_dom"/>
</dbReference>
<evidence type="ECO:0000313" key="3">
    <source>
        <dbReference type="Proteomes" id="UP000253594"/>
    </source>
</evidence>
<dbReference type="Proteomes" id="UP000253594">
    <property type="component" value="Unassembled WGS sequence"/>
</dbReference>
<name>A0A367LVD5_PSEAI</name>
<reference evidence="2 3" key="1">
    <citation type="submission" date="2018-07" db="EMBL/GenBank/DDBJ databases">
        <title>Mechanisms of high-level aminoglycoside resistance among Gram-negative pathogens in Brazil.</title>
        <authorList>
            <person name="Ballaben A.S."/>
            <person name="Darini A.L.C."/>
            <person name="Doi Y."/>
        </authorList>
    </citation>
    <scope>NUCLEOTIDE SEQUENCE [LARGE SCALE GENOMIC DNA]</scope>
    <source>
        <strain evidence="2 3">B2-305</strain>
    </source>
</reference>
<evidence type="ECO:0000259" key="1">
    <source>
        <dbReference type="PROSITE" id="PS50887"/>
    </source>
</evidence>
<gene>
    <name evidence="2" type="ORF">DT376_41860</name>
</gene>
<evidence type="ECO:0000313" key="2">
    <source>
        <dbReference type="EMBL" id="RCI69079.1"/>
    </source>
</evidence>
<feature type="non-terminal residue" evidence="2">
    <location>
        <position position="105"/>
    </location>
</feature>
<accession>A0A367LVD5</accession>
<dbReference type="EMBL" id="QORE01003455">
    <property type="protein sequence ID" value="RCI69079.1"/>
    <property type="molecule type" value="Genomic_DNA"/>
</dbReference>
<sequence length="105" mass="11223">GEEADLARFGDSIFAALFKGKTPEQAQAALQRLLKKVENHLFELNGRSAQATLSIGVAGLDEKTAKAQDVMNRAHRCADDAARKGGSQIKQYNPAEELAAAAQRG</sequence>
<feature type="non-terminal residue" evidence="2">
    <location>
        <position position="1"/>
    </location>
</feature>
<protein>
    <submittedName>
        <fullName evidence="2">Diguanylate cyclase</fullName>
    </submittedName>
</protein>
<dbReference type="SUPFAM" id="SSF55073">
    <property type="entry name" value="Nucleotide cyclase"/>
    <property type="match status" value="1"/>
</dbReference>
<organism evidence="2 3">
    <name type="scientific">Pseudomonas aeruginosa</name>
    <dbReference type="NCBI Taxonomy" id="287"/>
    <lineage>
        <taxon>Bacteria</taxon>
        <taxon>Pseudomonadati</taxon>
        <taxon>Pseudomonadota</taxon>
        <taxon>Gammaproteobacteria</taxon>
        <taxon>Pseudomonadales</taxon>
        <taxon>Pseudomonadaceae</taxon>
        <taxon>Pseudomonas</taxon>
    </lineage>
</organism>
<dbReference type="PROSITE" id="PS50887">
    <property type="entry name" value="GGDEF"/>
    <property type="match status" value="1"/>
</dbReference>
<dbReference type="InterPro" id="IPR029787">
    <property type="entry name" value="Nucleotide_cyclase"/>
</dbReference>
<dbReference type="InterPro" id="IPR043128">
    <property type="entry name" value="Rev_trsase/Diguanyl_cyclase"/>
</dbReference>
<dbReference type="AlphaFoldDB" id="A0A367LVD5"/>